<evidence type="ECO:0000313" key="4">
    <source>
        <dbReference type="Proteomes" id="UP001497497"/>
    </source>
</evidence>
<comment type="caution">
    <text evidence="3">The sequence shown here is derived from an EMBL/GenBank/DDBJ whole genome shotgun (WGS) entry which is preliminary data.</text>
</comment>
<dbReference type="Pfam" id="PF01510">
    <property type="entry name" value="Amidase_2"/>
    <property type="match status" value="1"/>
</dbReference>
<accession>A0AAV2HSP3</accession>
<gene>
    <name evidence="3" type="ORF">GSLYS_00010892001</name>
</gene>
<proteinExistence type="inferred from homology"/>
<keyword evidence="4" id="KW-1185">Reference proteome</keyword>
<protein>
    <recommendedName>
        <fullName evidence="2">Peptidoglycan recognition protein family domain-containing protein</fullName>
    </recommendedName>
</protein>
<dbReference type="Proteomes" id="UP001497497">
    <property type="component" value="Unassembled WGS sequence"/>
</dbReference>
<sequence length="104" mass="11473">SIQGECPATISRSQWGAKPATSTSYMTNPVSYAFIHHSAGPECHDRASCTEKIRQLQNYHMDTHGWPDIGYNFLIGGDGSLFEGRGWDKVGWTRQGHGTGTLVF</sequence>
<dbReference type="InterPro" id="IPR036505">
    <property type="entry name" value="Amidase/PGRP_sf"/>
</dbReference>
<dbReference type="GO" id="GO:0008270">
    <property type="term" value="F:zinc ion binding"/>
    <property type="evidence" value="ECO:0007669"/>
    <property type="project" value="InterPro"/>
</dbReference>
<dbReference type="InterPro" id="IPR006619">
    <property type="entry name" value="PGRP_domain_met/bac"/>
</dbReference>
<dbReference type="GO" id="GO:0008745">
    <property type="term" value="F:N-acetylmuramoyl-L-alanine amidase activity"/>
    <property type="evidence" value="ECO:0007669"/>
    <property type="project" value="InterPro"/>
</dbReference>
<dbReference type="EMBL" id="CAXITT010000244">
    <property type="protein sequence ID" value="CAL1536979.1"/>
    <property type="molecule type" value="Genomic_DNA"/>
</dbReference>
<organism evidence="3 4">
    <name type="scientific">Lymnaea stagnalis</name>
    <name type="common">Great pond snail</name>
    <name type="synonym">Helix stagnalis</name>
    <dbReference type="NCBI Taxonomy" id="6523"/>
    <lineage>
        <taxon>Eukaryota</taxon>
        <taxon>Metazoa</taxon>
        <taxon>Spiralia</taxon>
        <taxon>Lophotrochozoa</taxon>
        <taxon>Mollusca</taxon>
        <taxon>Gastropoda</taxon>
        <taxon>Heterobranchia</taxon>
        <taxon>Euthyneura</taxon>
        <taxon>Panpulmonata</taxon>
        <taxon>Hygrophila</taxon>
        <taxon>Lymnaeoidea</taxon>
        <taxon>Lymnaeidae</taxon>
        <taxon>Lymnaea</taxon>
    </lineage>
</organism>
<feature type="domain" description="Peptidoglycan recognition protein family" evidence="2">
    <location>
        <begin position="7"/>
        <end position="101"/>
    </location>
</feature>
<dbReference type="PANTHER" id="PTHR11022:SF41">
    <property type="entry name" value="PEPTIDOGLYCAN-RECOGNITION PROTEIN LC-RELATED"/>
    <property type="match status" value="1"/>
</dbReference>
<dbReference type="SMART" id="SM00701">
    <property type="entry name" value="PGRP"/>
    <property type="match status" value="1"/>
</dbReference>
<comment type="similarity">
    <text evidence="1">Belongs to the N-acetylmuramoyl-L-alanine amidase 2 family.</text>
</comment>
<feature type="non-terminal residue" evidence="3">
    <location>
        <position position="104"/>
    </location>
</feature>
<evidence type="ECO:0000259" key="2">
    <source>
        <dbReference type="SMART" id="SM00701"/>
    </source>
</evidence>
<evidence type="ECO:0000256" key="1">
    <source>
        <dbReference type="ARBA" id="ARBA00007553"/>
    </source>
</evidence>
<reference evidence="3 4" key="1">
    <citation type="submission" date="2024-04" db="EMBL/GenBank/DDBJ databases">
        <authorList>
            <consortium name="Genoscope - CEA"/>
            <person name="William W."/>
        </authorList>
    </citation>
    <scope>NUCLEOTIDE SEQUENCE [LARGE SCALE GENOMIC DNA]</scope>
</reference>
<feature type="non-terminal residue" evidence="3">
    <location>
        <position position="1"/>
    </location>
</feature>
<dbReference type="InterPro" id="IPR015510">
    <property type="entry name" value="PGRP"/>
</dbReference>
<evidence type="ECO:0000313" key="3">
    <source>
        <dbReference type="EMBL" id="CAL1536979.1"/>
    </source>
</evidence>
<dbReference type="CDD" id="cd06583">
    <property type="entry name" value="PGRP"/>
    <property type="match status" value="1"/>
</dbReference>
<dbReference type="GO" id="GO:0009253">
    <property type="term" value="P:peptidoglycan catabolic process"/>
    <property type="evidence" value="ECO:0007669"/>
    <property type="project" value="InterPro"/>
</dbReference>
<dbReference type="SUPFAM" id="SSF55846">
    <property type="entry name" value="N-acetylmuramoyl-L-alanine amidase-like"/>
    <property type="match status" value="1"/>
</dbReference>
<name>A0AAV2HSP3_LYMST</name>
<dbReference type="PANTHER" id="PTHR11022">
    <property type="entry name" value="PEPTIDOGLYCAN RECOGNITION PROTEIN"/>
    <property type="match status" value="1"/>
</dbReference>
<dbReference type="AlphaFoldDB" id="A0AAV2HSP3"/>
<dbReference type="InterPro" id="IPR002502">
    <property type="entry name" value="Amidase_domain"/>
</dbReference>
<dbReference type="Gene3D" id="3.40.80.10">
    <property type="entry name" value="Peptidoglycan recognition protein-like"/>
    <property type="match status" value="1"/>
</dbReference>